<protein>
    <submittedName>
        <fullName evidence="3">ATP-binding cassette sub-family A member 3</fullName>
    </submittedName>
</protein>
<dbReference type="PANTHER" id="PTHR19229:SF36">
    <property type="entry name" value="ATP-BINDING CASSETTE SUB-FAMILY A MEMBER 2"/>
    <property type="match status" value="1"/>
</dbReference>
<dbReference type="Gene3D" id="3.40.50.300">
    <property type="entry name" value="P-loop containing nucleotide triphosphate hydrolases"/>
    <property type="match status" value="1"/>
</dbReference>
<dbReference type="InterPro" id="IPR027417">
    <property type="entry name" value="P-loop_NTPase"/>
</dbReference>
<dbReference type="InterPro" id="IPR026082">
    <property type="entry name" value="ABCA"/>
</dbReference>
<evidence type="ECO:0000313" key="3">
    <source>
        <dbReference type="EMBL" id="KFM65015.1"/>
    </source>
</evidence>
<keyword evidence="3" id="KW-0067">ATP-binding</keyword>
<keyword evidence="3" id="KW-0547">Nucleotide-binding</keyword>
<dbReference type="GO" id="GO:0140359">
    <property type="term" value="F:ABC-type transporter activity"/>
    <property type="evidence" value="ECO:0007669"/>
    <property type="project" value="InterPro"/>
</dbReference>
<evidence type="ECO:0000313" key="4">
    <source>
        <dbReference type="Proteomes" id="UP000054359"/>
    </source>
</evidence>
<keyword evidence="2" id="KW-0677">Repeat</keyword>
<dbReference type="OMA" id="MHSIRIT"/>
<feature type="non-terminal residue" evidence="3">
    <location>
        <position position="234"/>
    </location>
</feature>
<sequence>MAEVNHILNILDLEVNRKVAAYSLVPSWQRKLSVGIALIGGSQVVIIDEPTKHMDSFSRRIVWDALQAEKVKRTILITSSHMKEAEALGDRIALMDEGHLQCYGTPTFLRKIYGAGYHLVIQREPSCSISNLSELVFAQIPDAKLCSDEDEITYLLPPTSSHMFHFLFYDLEDQKEQLNIGTFKITEITLEEIFDSVSLILSPGTCIKNSLMKKFVNPNEEASSNSGISNIYLT</sequence>
<keyword evidence="4" id="KW-1185">Reference proteome</keyword>
<name>A0A087TIS6_STEMI</name>
<proteinExistence type="predicted"/>
<dbReference type="Proteomes" id="UP000054359">
    <property type="component" value="Unassembled WGS sequence"/>
</dbReference>
<dbReference type="GO" id="GO:0005319">
    <property type="term" value="F:lipid transporter activity"/>
    <property type="evidence" value="ECO:0007669"/>
    <property type="project" value="TreeGrafter"/>
</dbReference>
<keyword evidence="1" id="KW-0813">Transport</keyword>
<dbReference type="GO" id="GO:0005524">
    <property type="term" value="F:ATP binding"/>
    <property type="evidence" value="ECO:0007669"/>
    <property type="project" value="UniProtKB-KW"/>
</dbReference>
<organism evidence="3 4">
    <name type="scientific">Stegodyphus mimosarum</name>
    <name type="common">African social velvet spider</name>
    <dbReference type="NCBI Taxonomy" id="407821"/>
    <lineage>
        <taxon>Eukaryota</taxon>
        <taxon>Metazoa</taxon>
        <taxon>Ecdysozoa</taxon>
        <taxon>Arthropoda</taxon>
        <taxon>Chelicerata</taxon>
        <taxon>Arachnida</taxon>
        <taxon>Araneae</taxon>
        <taxon>Araneomorphae</taxon>
        <taxon>Entelegynae</taxon>
        <taxon>Eresoidea</taxon>
        <taxon>Eresidae</taxon>
        <taxon>Stegodyphus</taxon>
    </lineage>
</organism>
<dbReference type="GO" id="GO:0016020">
    <property type="term" value="C:membrane"/>
    <property type="evidence" value="ECO:0007669"/>
    <property type="project" value="InterPro"/>
</dbReference>
<evidence type="ECO:0000256" key="2">
    <source>
        <dbReference type="ARBA" id="ARBA00022737"/>
    </source>
</evidence>
<dbReference type="SUPFAM" id="SSF52540">
    <property type="entry name" value="P-loop containing nucleoside triphosphate hydrolases"/>
    <property type="match status" value="1"/>
</dbReference>
<dbReference type="STRING" id="407821.A0A087TIS6"/>
<accession>A0A087TIS6</accession>
<dbReference type="AlphaFoldDB" id="A0A087TIS6"/>
<reference evidence="3 4" key="1">
    <citation type="submission" date="2013-11" db="EMBL/GenBank/DDBJ databases">
        <title>Genome sequencing of Stegodyphus mimosarum.</title>
        <authorList>
            <person name="Bechsgaard J."/>
        </authorList>
    </citation>
    <scope>NUCLEOTIDE SEQUENCE [LARGE SCALE GENOMIC DNA]</scope>
</reference>
<evidence type="ECO:0000256" key="1">
    <source>
        <dbReference type="ARBA" id="ARBA00022448"/>
    </source>
</evidence>
<dbReference type="PANTHER" id="PTHR19229">
    <property type="entry name" value="ATP-BINDING CASSETTE TRANSPORTER SUBFAMILY A ABCA"/>
    <property type="match status" value="1"/>
</dbReference>
<dbReference type="OrthoDB" id="6512918at2759"/>
<gene>
    <name evidence="3" type="ORF">X975_15374</name>
</gene>
<dbReference type="EMBL" id="KK115398">
    <property type="protein sequence ID" value="KFM65015.1"/>
    <property type="molecule type" value="Genomic_DNA"/>
</dbReference>